<name>A0ABZ2MBB3_9BACT</name>
<dbReference type="NCBIfam" id="NF033679">
    <property type="entry name" value="DNRLRE_dom"/>
    <property type="match status" value="1"/>
</dbReference>
<dbReference type="EMBL" id="CP089984">
    <property type="protein sequence ID" value="WXB19804.1"/>
    <property type="molecule type" value="Genomic_DNA"/>
</dbReference>
<gene>
    <name evidence="2" type="ORF">LZC94_21590</name>
</gene>
<dbReference type="PROSITE" id="PS51257">
    <property type="entry name" value="PROKAR_LIPOPROTEIN"/>
    <property type="match status" value="1"/>
</dbReference>
<sequence length="216" mass="22992">MNGRHFAVKVGLSLAMIAATACVSATEEDETDSVDQALMLSLNPNADTWVQRTSAGFVDYGKSCELRTNDVHTAAIPNYILLKFPVPLTTVCSTLKTATLRLLADQGFGMPVATHWVANPWTPGGTGYSPNGCSTCNVASAGAAAFAMPGFGPVVTTTVVDQGCAWYKWDITAIAKRWCIGGNNGVLLTGEKNFEFTTFHSMESIAGTRPVLDITY</sequence>
<evidence type="ECO:0000313" key="3">
    <source>
        <dbReference type="Proteomes" id="UP001370348"/>
    </source>
</evidence>
<organism evidence="2 3">
    <name type="scientific">Pendulispora albinea</name>
    <dbReference type="NCBI Taxonomy" id="2741071"/>
    <lineage>
        <taxon>Bacteria</taxon>
        <taxon>Pseudomonadati</taxon>
        <taxon>Myxococcota</taxon>
        <taxon>Myxococcia</taxon>
        <taxon>Myxococcales</taxon>
        <taxon>Sorangiineae</taxon>
        <taxon>Pendulisporaceae</taxon>
        <taxon>Pendulispora</taxon>
    </lineage>
</organism>
<feature type="chain" id="PRO_5046528232" evidence="1">
    <location>
        <begin position="26"/>
        <end position="216"/>
    </location>
</feature>
<evidence type="ECO:0000256" key="1">
    <source>
        <dbReference type="SAM" id="SignalP"/>
    </source>
</evidence>
<dbReference type="Proteomes" id="UP001370348">
    <property type="component" value="Chromosome"/>
</dbReference>
<reference evidence="2 3" key="1">
    <citation type="submission" date="2021-12" db="EMBL/GenBank/DDBJ databases">
        <title>Discovery of the Pendulisporaceae a myxobacterial family with distinct sporulation behavior and unique specialized metabolism.</title>
        <authorList>
            <person name="Garcia R."/>
            <person name="Popoff A."/>
            <person name="Bader C.D."/>
            <person name="Loehr J."/>
            <person name="Walesch S."/>
            <person name="Walt C."/>
            <person name="Boldt J."/>
            <person name="Bunk B."/>
            <person name="Haeckl F.J.F.P.J."/>
            <person name="Gunesch A.P."/>
            <person name="Birkelbach J."/>
            <person name="Nuebel U."/>
            <person name="Pietschmann T."/>
            <person name="Bach T."/>
            <person name="Mueller R."/>
        </authorList>
    </citation>
    <scope>NUCLEOTIDE SEQUENCE [LARGE SCALE GENOMIC DNA]</scope>
    <source>
        <strain evidence="2 3">MSr11954</strain>
    </source>
</reference>
<proteinExistence type="predicted"/>
<feature type="signal peptide" evidence="1">
    <location>
        <begin position="1"/>
        <end position="25"/>
    </location>
</feature>
<dbReference type="RefSeq" id="WP_394829401.1">
    <property type="nucleotide sequence ID" value="NZ_CP089984.1"/>
</dbReference>
<keyword evidence="3" id="KW-1185">Reference proteome</keyword>
<protein>
    <submittedName>
        <fullName evidence="2">DNRLRE domain-containing protein</fullName>
    </submittedName>
</protein>
<evidence type="ECO:0000313" key="2">
    <source>
        <dbReference type="EMBL" id="WXB19804.1"/>
    </source>
</evidence>
<keyword evidence="1" id="KW-0732">Signal</keyword>
<accession>A0ABZ2MBB3</accession>